<protein>
    <submittedName>
        <fullName evidence="2">Uncharacterized protein</fullName>
    </submittedName>
</protein>
<gene>
    <name evidence="2" type="ORF">F511_13310</name>
</gene>
<sequence>MLFNILTVMVSMPGKQSYGYDVQLSLLLQKLVKVDLEESMALHPLKIEGGKNQTGEKTVKAAGSKKKVLHGSKQPAEDGSQSSVQVKTDSSSDSAGFPLATMATIGPGVPCPKWNMILASPNSESTTSMELPVPKKKPRSQRPKKIKPLRAIPAGAAGFLSPKLLMRRLTLLSREAHILLWRRVLSQKMLGLRVLRHKLRVLLEQQLLVLIRRTASYTGVVAHLKQNCK</sequence>
<organism evidence="2 3">
    <name type="scientific">Dorcoceras hygrometricum</name>
    <dbReference type="NCBI Taxonomy" id="472368"/>
    <lineage>
        <taxon>Eukaryota</taxon>
        <taxon>Viridiplantae</taxon>
        <taxon>Streptophyta</taxon>
        <taxon>Embryophyta</taxon>
        <taxon>Tracheophyta</taxon>
        <taxon>Spermatophyta</taxon>
        <taxon>Magnoliopsida</taxon>
        <taxon>eudicotyledons</taxon>
        <taxon>Gunneridae</taxon>
        <taxon>Pentapetalae</taxon>
        <taxon>asterids</taxon>
        <taxon>lamiids</taxon>
        <taxon>Lamiales</taxon>
        <taxon>Gesneriaceae</taxon>
        <taxon>Didymocarpoideae</taxon>
        <taxon>Trichosporeae</taxon>
        <taxon>Loxocarpinae</taxon>
        <taxon>Dorcoceras</taxon>
    </lineage>
</organism>
<feature type="region of interest" description="Disordered" evidence="1">
    <location>
        <begin position="125"/>
        <end position="145"/>
    </location>
</feature>
<name>A0A2Z7DEL2_9LAMI</name>
<dbReference type="Proteomes" id="UP000250235">
    <property type="component" value="Unassembled WGS sequence"/>
</dbReference>
<proteinExistence type="predicted"/>
<feature type="region of interest" description="Disordered" evidence="1">
    <location>
        <begin position="47"/>
        <end position="95"/>
    </location>
</feature>
<evidence type="ECO:0000313" key="2">
    <source>
        <dbReference type="EMBL" id="KZV57765.1"/>
    </source>
</evidence>
<feature type="compositionally biased region" description="Polar residues" evidence="1">
    <location>
        <begin position="79"/>
        <end position="94"/>
    </location>
</feature>
<reference evidence="2 3" key="1">
    <citation type="journal article" date="2015" name="Proc. Natl. Acad. Sci. U.S.A.">
        <title>The resurrection genome of Boea hygrometrica: A blueprint for survival of dehydration.</title>
        <authorList>
            <person name="Xiao L."/>
            <person name="Yang G."/>
            <person name="Zhang L."/>
            <person name="Yang X."/>
            <person name="Zhao S."/>
            <person name="Ji Z."/>
            <person name="Zhou Q."/>
            <person name="Hu M."/>
            <person name="Wang Y."/>
            <person name="Chen M."/>
            <person name="Xu Y."/>
            <person name="Jin H."/>
            <person name="Xiao X."/>
            <person name="Hu G."/>
            <person name="Bao F."/>
            <person name="Hu Y."/>
            <person name="Wan P."/>
            <person name="Li L."/>
            <person name="Deng X."/>
            <person name="Kuang T."/>
            <person name="Xiang C."/>
            <person name="Zhu J.K."/>
            <person name="Oliver M.J."/>
            <person name="He Y."/>
        </authorList>
    </citation>
    <scope>NUCLEOTIDE SEQUENCE [LARGE SCALE GENOMIC DNA]</scope>
    <source>
        <strain evidence="3">cv. XS01</strain>
    </source>
</reference>
<accession>A0A2Z7DEL2</accession>
<feature type="compositionally biased region" description="Basic residues" evidence="1">
    <location>
        <begin position="134"/>
        <end position="145"/>
    </location>
</feature>
<dbReference type="AlphaFoldDB" id="A0A2Z7DEL2"/>
<dbReference type="EMBL" id="KQ987256">
    <property type="protein sequence ID" value="KZV57765.1"/>
    <property type="molecule type" value="Genomic_DNA"/>
</dbReference>
<keyword evidence="3" id="KW-1185">Reference proteome</keyword>
<evidence type="ECO:0000256" key="1">
    <source>
        <dbReference type="SAM" id="MobiDB-lite"/>
    </source>
</evidence>
<evidence type="ECO:0000313" key="3">
    <source>
        <dbReference type="Proteomes" id="UP000250235"/>
    </source>
</evidence>